<feature type="transmembrane region" description="Helical" evidence="2">
    <location>
        <begin position="202"/>
        <end position="220"/>
    </location>
</feature>
<gene>
    <name evidence="3" type="ORF">A3C16_03995</name>
</gene>
<evidence type="ECO:0000313" key="3">
    <source>
        <dbReference type="EMBL" id="OHA02231.1"/>
    </source>
</evidence>
<protein>
    <recommendedName>
        <fullName evidence="5">Baseplate protein J-like domain-containing protein</fullName>
    </recommendedName>
</protein>
<proteinExistence type="predicted"/>
<evidence type="ECO:0008006" key="5">
    <source>
        <dbReference type="Google" id="ProtNLM"/>
    </source>
</evidence>
<keyword evidence="2" id="KW-0472">Membrane</keyword>
<feature type="region of interest" description="Disordered" evidence="1">
    <location>
        <begin position="172"/>
        <end position="192"/>
    </location>
</feature>
<reference evidence="3 4" key="1">
    <citation type="journal article" date="2016" name="Nat. Commun.">
        <title>Thousands of microbial genomes shed light on interconnected biogeochemical processes in an aquifer system.</title>
        <authorList>
            <person name="Anantharaman K."/>
            <person name="Brown C.T."/>
            <person name="Hug L.A."/>
            <person name="Sharon I."/>
            <person name="Castelle C.J."/>
            <person name="Probst A.J."/>
            <person name="Thomas B.C."/>
            <person name="Singh A."/>
            <person name="Wilkins M.J."/>
            <person name="Karaoz U."/>
            <person name="Brodie E.L."/>
            <person name="Williams K.H."/>
            <person name="Hubbard S.S."/>
            <person name="Banfield J.F."/>
        </authorList>
    </citation>
    <scope>NUCLEOTIDE SEQUENCE [LARGE SCALE GENOMIC DNA]</scope>
</reference>
<organism evidence="3 4">
    <name type="scientific">Candidatus Sungbacteria bacterium RIFCSPHIGHO2_02_FULL_51_29</name>
    <dbReference type="NCBI Taxonomy" id="1802273"/>
    <lineage>
        <taxon>Bacteria</taxon>
        <taxon>Candidatus Sungiibacteriota</taxon>
    </lineage>
</organism>
<name>A0A1G2KUU6_9BACT</name>
<keyword evidence="2" id="KW-1133">Transmembrane helix</keyword>
<dbReference type="Proteomes" id="UP000177811">
    <property type="component" value="Unassembled WGS sequence"/>
</dbReference>
<evidence type="ECO:0000256" key="2">
    <source>
        <dbReference type="SAM" id="Phobius"/>
    </source>
</evidence>
<sequence length="575" mass="61367">MLPFGRKNKNTDVNHSDFDYLKDGKKREAVDGILPSDASHTIVVPPLRGAPAEHSVAPDFEIGDTAPGIALSSAGRGAFAGFSASKKRGAVPQPNKIDLAGSVLKKSVPEVVIPPKVLPPALKPLAAGGDSPEEPVSKSEKGHEARVTLPVQKEQTRMSLVGRLHQLKVAGAGKEEGEERGADTFSRPRRSHTPLFGSGRRVAFLATGALVVLFLFIMHVSSRAYVTIKPALSITPLPAFTVVADARTSAMNIASPRIPGLYIETAHTKKQEFPGDVEPVGGAKAAGKITVYNAFDTNPQVLLARTRFEAPDGKIFFTRSQITVPGGKRSGGSLVPGMITIEVMAEKAGPEYNISAGDFTIPGFDGSPRFKGFYGRSTEAFSGGSSETTKTASAGAIKKAQEEASSALFNDIKDDLDRKIPEGFVGLPGGRRITVTNMGSPKVGATGDIFSVEASAKGEMILVKEEDVFKLIGLMLRIKEGGEELVPKRSSLKFSSAKPNFTSFSASFVVEGEVAAAKPIDDTTLREALSGKSISEMEELLKAHSELQSYRMQVAPAWFGFWPLGFRRVQMTVEM</sequence>
<dbReference type="AlphaFoldDB" id="A0A1G2KUU6"/>
<evidence type="ECO:0000256" key="1">
    <source>
        <dbReference type="SAM" id="MobiDB-lite"/>
    </source>
</evidence>
<feature type="region of interest" description="Disordered" evidence="1">
    <location>
        <begin position="122"/>
        <end position="146"/>
    </location>
</feature>
<dbReference type="EMBL" id="MHQL01000041">
    <property type="protein sequence ID" value="OHA02231.1"/>
    <property type="molecule type" value="Genomic_DNA"/>
</dbReference>
<evidence type="ECO:0000313" key="4">
    <source>
        <dbReference type="Proteomes" id="UP000177811"/>
    </source>
</evidence>
<keyword evidence="2" id="KW-0812">Transmembrane</keyword>
<accession>A0A1G2KUU6</accession>
<feature type="compositionally biased region" description="Basic and acidic residues" evidence="1">
    <location>
        <begin position="173"/>
        <end position="182"/>
    </location>
</feature>
<comment type="caution">
    <text evidence="3">The sequence shown here is derived from an EMBL/GenBank/DDBJ whole genome shotgun (WGS) entry which is preliminary data.</text>
</comment>
<feature type="compositionally biased region" description="Basic and acidic residues" evidence="1">
    <location>
        <begin position="135"/>
        <end position="146"/>
    </location>
</feature>